<dbReference type="Proteomes" id="UP000498740">
    <property type="component" value="Unassembled WGS sequence"/>
</dbReference>
<comment type="caution">
    <text evidence="2">The sequence shown here is derived from an EMBL/GenBank/DDBJ whole genome shotgun (WGS) entry which is preliminary data.</text>
</comment>
<feature type="compositionally biased region" description="Gly residues" evidence="1">
    <location>
        <begin position="1"/>
        <end position="10"/>
    </location>
</feature>
<gene>
    <name evidence="2" type="ORF">Smic_29400</name>
</gene>
<reference evidence="2 3" key="1">
    <citation type="submission" date="2020-05" db="EMBL/GenBank/DDBJ databases">
        <title>Whole genome shotgun sequence of Streptomyces microflavus NBRC 13062.</title>
        <authorList>
            <person name="Komaki H."/>
            <person name="Tamura T."/>
        </authorList>
    </citation>
    <scope>NUCLEOTIDE SEQUENCE [LARGE SCALE GENOMIC DNA]</scope>
    <source>
        <strain evidence="2 3">NBRC 13062</strain>
    </source>
</reference>
<proteinExistence type="predicted"/>
<evidence type="ECO:0000256" key="1">
    <source>
        <dbReference type="SAM" id="MobiDB-lite"/>
    </source>
</evidence>
<sequence length="97" mass="9983">MGACGGGGAAARGLSPTRPFPKPGSAPDPFCPQAPDGLRFRGSAPDPAPQTPEGLGERTPQGLEWGVFYSAAMFPGVILGPLRSGIRPESRIKRVAL</sequence>
<feature type="region of interest" description="Disordered" evidence="1">
    <location>
        <begin position="1"/>
        <end position="60"/>
    </location>
</feature>
<evidence type="ECO:0000313" key="2">
    <source>
        <dbReference type="EMBL" id="GFN04384.1"/>
    </source>
</evidence>
<evidence type="ECO:0000313" key="3">
    <source>
        <dbReference type="Proteomes" id="UP000498740"/>
    </source>
</evidence>
<feature type="compositionally biased region" description="Pro residues" evidence="1">
    <location>
        <begin position="18"/>
        <end position="32"/>
    </location>
</feature>
<accession>A0A7J0CR22</accession>
<dbReference type="EMBL" id="BLWD01000001">
    <property type="protein sequence ID" value="GFN04384.1"/>
    <property type="molecule type" value="Genomic_DNA"/>
</dbReference>
<protein>
    <submittedName>
        <fullName evidence="2">Uncharacterized protein</fullName>
    </submittedName>
</protein>
<organism evidence="2 3">
    <name type="scientific">Streptomyces microflavus</name>
    <name type="common">Streptomyces lipmanii</name>
    <dbReference type="NCBI Taxonomy" id="1919"/>
    <lineage>
        <taxon>Bacteria</taxon>
        <taxon>Bacillati</taxon>
        <taxon>Actinomycetota</taxon>
        <taxon>Actinomycetes</taxon>
        <taxon>Kitasatosporales</taxon>
        <taxon>Streptomycetaceae</taxon>
        <taxon>Streptomyces</taxon>
    </lineage>
</organism>
<name>A0A7J0CR22_STRMI</name>
<dbReference type="AlphaFoldDB" id="A0A7J0CR22"/>